<dbReference type="InterPro" id="IPR025966">
    <property type="entry name" value="OppC_N"/>
</dbReference>
<keyword evidence="5" id="KW-0571">Peptide transport</keyword>
<keyword evidence="2 9" id="KW-0813">Transport</keyword>
<evidence type="ECO:0000256" key="7">
    <source>
        <dbReference type="ARBA" id="ARBA00022989"/>
    </source>
</evidence>
<name>Q2CJF5_OCEGH</name>
<proteinExistence type="inferred from homology"/>
<dbReference type="GO" id="GO:0005886">
    <property type="term" value="C:plasma membrane"/>
    <property type="evidence" value="ECO:0007669"/>
    <property type="project" value="UniProtKB-SubCell"/>
</dbReference>
<feature type="transmembrane region" description="Helical" evidence="9">
    <location>
        <begin position="95"/>
        <end position="120"/>
    </location>
</feature>
<dbReference type="InterPro" id="IPR000515">
    <property type="entry name" value="MetI-like"/>
</dbReference>
<evidence type="ECO:0000256" key="9">
    <source>
        <dbReference type="RuleBase" id="RU363032"/>
    </source>
</evidence>
<evidence type="ECO:0000256" key="2">
    <source>
        <dbReference type="ARBA" id="ARBA00022448"/>
    </source>
</evidence>
<feature type="transmembrane region" description="Helical" evidence="9">
    <location>
        <begin position="140"/>
        <end position="164"/>
    </location>
</feature>
<feature type="domain" description="ABC transmembrane type-1" evidence="10">
    <location>
        <begin position="91"/>
        <end position="280"/>
    </location>
</feature>
<keyword evidence="3" id="KW-1003">Cell membrane</keyword>
<dbReference type="InterPro" id="IPR035906">
    <property type="entry name" value="MetI-like_sf"/>
</dbReference>
<dbReference type="CDD" id="cd06261">
    <property type="entry name" value="TM_PBP2"/>
    <property type="match status" value="1"/>
</dbReference>
<evidence type="ECO:0000313" key="12">
    <source>
        <dbReference type="Proteomes" id="UP000003635"/>
    </source>
</evidence>
<comment type="similarity">
    <text evidence="9">Belongs to the binding-protein-dependent transport system permease family.</text>
</comment>
<evidence type="ECO:0000256" key="4">
    <source>
        <dbReference type="ARBA" id="ARBA00022692"/>
    </source>
</evidence>
<comment type="caution">
    <text evidence="11">The sequence shown here is derived from an EMBL/GenBank/DDBJ whole genome shotgun (WGS) entry which is preliminary data.</text>
</comment>
<dbReference type="STRING" id="314256.OG2516_00424"/>
<evidence type="ECO:0000256" key="8">
    <source>
        <dbReference type="ARBA" id="ARBA00023136"/>
    </source>
</evidence>
<feature type="transmembrane region" description="Helical" evidence="9">
    <location>
        <begin position="260"/>
        <end position="280"/>
    </location>
</feature>
<dbReference type="Pfam" id="PF12911">
    <property type="entry name" value="OppC_N"/>
    <property type="match status" value="1"/>
</dbReference>
<dbReference type="RefSeq" id="WP_007253617.1">
    <property type="nucleotide sequence ID" value="NZ_CH724107.1"/>
</dbReference>
<feature type="transmembrane region" description="Helical" evidence="9">
    <location>
        <begin position="29"/>
        <end position="52"/>
    </location>
</feature>
<evidence type="ECO:0000259" key="10">
    <source>
        <dbReference type="PROSITE" id="PS50928"/>
    </source>
</evidence>
<dbReference type="PANTHER" id="PTHR43386">
    <property type="entry name" value="OLIGOPEPTIDE TRANSPORT SYSTEM PERMEASE PROTEIN APPC"/>
    <property type="match status" value="1"/>
</dbReference>
<dbReference type="eggNOG" id="COG1173">
    <property type="taxonomic scope" value="Bacteria"/>
</dbReference>
<dbReference type="GO" id="GO:0015833">
    <property type="term" value="P:peptide transport"/>
    <property type="evidence" value="ECO:0007669"/>
    <property type="project" value="UniProtKB-KW"/>
</dbReference>
<dbReference type="PANTHER" id="PTHR43386:SF1">
    <property type="entry name" value="D,D-DIPEPTIDE TRANSPORT SYSTEM PERMEASE PROTEIN DDPC-RELATED"/>
    <property type="match status" value="1"/>
</dbReference>
<keyword evidence="8 9" id="KW-0472">Membrane</keyword>
<comment type="subcellular location">
    <subcellularLocation>
        <location evidence="1 9">Cell membrane</location>
        <topology evidence="1 9">Multi-pass membrane protein</topology>
    </subcellularLocation>
</comment>
<dbReference type="AlphaFoldDB" id="Q2CJF5"/>
<feature type="transmembrane region" description="Helical" evidence="9">
    <location>
        <begin position="212"/>
        <end position="237"/>
    </location>
</feature>
<dbReference type="GO" id="GO:0055085">
    <property type="term" value="P:transmembrane transport"/>
    <property type="evidence" value="ECO:0007669"/>
    <property type="project" value="InterPro"/>
</dbReference>
<sequence length="297" mass="31866">MTDATEPAIPAEGPRRARRVRLPKPLRNASLLIGAAITLTICLLAIFAPLVATHDLTQMDMANRFSGPSAAHWLGTDNFGRDLWSRLVAGARISLSIALIAVTASAIIGTVVGLVSGYFGGWVDLLLMRITDIFLGFPPLVLVLAIVAVMGPGLVNVALSLIVVSWTEYARVVRSTTLSLREQNYVQAARALGASWPRILFREILPNSFGPIIVLASLGLGTAIIWESALSFLGFGLPPPAPTWGWSLSYGTRFIRDEPWMSIISGAAIMVTVLGFNLLGDGLRDVLDPRRQTRGGA</sequence>
<dbReference type="Pfam" id="PF00528">
    <property type="entry name" value="BPD_transp_1"/>
    <property type="match status" value="1"/>
</dbReference>
<evidence type="ECO:0000256" key="1">
    <source>
        <dbReference type="ARBA" id="ARBA00004651"/>
    </source>
</evidence>
<dbReference type="Gene3D" id="1.10.3720.10">
    <property type="entry name" value="MetI-like"/>
    <property type="match status" value="1"/>
</dbReference>
<dbReference type="EMBL" id="AAOT01000002">
    <property type="protein sequence ID" value="EAR52645.1"/>
    <property type="molecule type" value="Genomic_DNA"/>
</dbReference>
<dbReference type="InterPro" id="IPR050366">
    <property type="entry name" value="BP-dependent_transpt_permease"/>
</dbReference>
<protein>
    <submittedName>
        <fullName evidence="11">Oligopeptide ABC transporter permease protein</fullName>
    </submittedName>
</protein>
<keyword evidence="12" id="KW-1185">Reference proteome</keyword>
<accession>Q2CJF5</accession>
<gene>
    <name evidence="11" type="ORF">OG2516_00424</name>
</gene>
<evidence type="ECO:0000256" key="5">
    <source>
        <dbReference type="ARBA" id="ARBA00022856"/>
    </source>
</evidence>
<evidence type="ECO:0000313" key="11">
    <source>
        <dbReference type="EMBL" id="EAR52645.1"/>
    </source>
</evidence>
<dbReference type="PROSITE" id="PS50928">
    <property type="entry name" value="ABC_TM1"/>
    <property type="match status" value="1"/>
</dbReference>
<dbReference type="Proteomes" id="UP000003635">
    <property type="component" value="Unassembled WGS sequence"/>
</dbReference>
<reference evidence="11 12" key="1">
    <citation type="journal article" date="2010" name="J. Bacteriol.">
        <title>Genome sequences of Oceanicola granulosus HTCC2516(T) and Oceanicola batsensis HTCC2597(TDelta).</title>
        <authorList>
            <person name="Thrash J.C."/>
            <person name="Cho J.C."/>
            <person name="Vergin K.L."/>
            <person name="Giovannoni S.J."/>
        </authorList>
    </citation>
    <scope>NUCLEOTIDE SEQUENCE [LARGE SCALE GENOMIC DNA]</scope>
    <source>
        <strain evidence="12">ATCC BAA-861 / DSM 15982 / KCTC 12143 / HTCC2516</strain>
    </source>
</reference>
<dbReference type="HOGENOM" id="CLU_028518_5_3_5"/>
<organism evidence="11 12">
    <name type="scientific">Oceanicola granulosus (strain ATCC BAA-861 / DSM 15982 / KCTC 12143 / HTCC2516)</name>
    <dbReference type="NCBI Taxonomy" id="314256"/>
    <lineage>
        <taxon>Bacteria</taxon>
        <taxon>Pseudomonadati</taxon>
        <taxon>Pseudomonadota</taxon>
        <taxon>Alphaproteobacteria</taxon>
        <taxon>Rhodobacterales</taxon>
        <taxon>Roseobacteraceae</taxon>
        <taxon>Oceanicola</taxon>
    </lineage>
</organism>
<dbReference type="GO" id="GO:0015031">
    <property type="term" value="P:protein transport"/>
    <property type="evidence" value="ECO:0007669"/>
    <property type="project" value="UniProtKB-KW"/>
</dbReference>
<evidence type="ECO:0000256" key="6">
    <source>
        <dbReference type="ARBA" id="ARBA00022927"/>
    </source>
</evidence>
<keyword evidence="7 9" id="KW-1133">Transmembrane helix</keyword>
<evidence type="ECO:0000256" key="3">
    <source>
        <dbReference type="ARBA" id="ARBA00022475"/>
    </source>
</evidence>
<dbReference type="SUPFAM" id="SSF161098">
    <property type="entry name" value="MetI-like"/>
    <property type="match status" value="1"/>
</dbReference>
<keyword evidence="6" id="KW-0653">Protein transport</keyword>
<keyword evidence="4 9" id="KW-0812">Transmembrane</keyword>